<evidence type="ECO:0000313" key="3">
    <source>
        <dbReference type="EMBL" id="CAB4018378.1"/>
    </source>
</evidence>
<dbReference type="SUPFAM" id="SSF50978">
    <property type="entry name" value="WD40 repeat-like"/>
    <property type="match status" value="1"/>
</dbReference>
<dbReference type="Proteomes" id="UP001152795">
    <property type="component" value="Unassembled WGS sequence"/>
</dbReference>
<keyword evidence="2" id="KW-0677">Repeat</keyword>
<organism evidence="3 4">
    <name type="scientific">Paramuricea clavata</name>
    <name type="common">Red gorgonian</name>
    <name type="synonym">Violescent sea-whip</name>
    <dbReference type="NCBI Taxonomy" id="317549"/>
    <lineage>
        <taxon>Eukaryota</taxon>
        <taxon>Metazoa</taxon>
        <taxon>Cnidaria</taxon>
        <taxon>Anthozoa</taxon>
        <taxon>Octocorallia</taxon>
        <taxon>Malacalcyonacea</taxon>
        <taxon>Plexauridae</taxon>
        <taxon>Paramuricea</taxon>
    </lineage>
</organism>
<dbReference type="OrthoDB" id="5982577at2759"/>
<dbReference type="InterPro" id="IPR015943">
    <property type="entry name" value="WD40/YVTN_repeat-like_dom_sf"/>
</dbReference>
<keyword evidence="4" id="KW-1185">Reference proteome</keyword>
<dbReference type="PRINTS" id="PR00320">
    <property type="entry name" value="GPROTEINBRPT"/>
</dbReference>
<name>A0A6S7KD58_PARCT</name>
<dbReference type="InterPro" id="IPR036322">
    <property type="entry name" value="WD40_repeat_dom_sf"/>
</dbReference>
<gene>
    <name evidence="3" type="ORF">PACLA_8A021148</name>
</gene>
<dbReference type="AlphaFoldDB" id="A0A6S7KD58"/>
<dbReference type="PANTHER" id="PTHR19848:SF8">
    <property type="entry name" value="F-BOX AND WD REPEAT DOMAIN CONTAINING 7"/>
    <property type="match status" value="1"/>
</dbReference>
<keyword evidence="1" id="KW-0853">WD repeat</keyword>
<accession>A0A6S7KD58</accession>
<evidence type="ECO:0000256" key="2">
    <source>
        <dbReference type="ARBA" id="ARBA00022737"/>
    </source>
</evidence>
<reference evidence="3" key="1">
    <citation type="submission" date="2020-04" db="EMBL/GenBank/DDBJ databases">
        <authorList>
            <person name="Alioto T."/>
            <person name="Alioto T."/>
            <person name="Gomez Garrido J."/>
        </authorList>
    </citation>
    <scope>NUCLEOTIDE SEQUENCE</scope>
    <source>
        <strain evidence="3">A484AB</strain>
    </source>
</reference>
<dbReference type="PROSITE" id="PS50294">
    <property type="entry name" value="WD_REPEATS_REGION"/>
    <property type="match status" value="2"/>
</dbReference>
<dbReference type="InterPro" id="IPR020472">
    <property type="entry name" value="WD40_PAC1"/>
</dbReference>
<dbReference type="Pfam" id="PF00400">
    <property type="entry name" value="WD40"/>
    <property type="match status" value="3"/>
</dbReference>
<evidence type="ECO:0000256" key="1">
    <source>
        <dbReference type="ARBA" id="ARBA00022574"/>
    </source>
</evidence>
<sequence length="376" mass="42659">MFPRSEGLARLAYQFAEKYEKIGGRSDRKRAKELYSASPDCIRPYKKSYSNSDFTRDVTILNSLFVESLDLLVFASEDNNIYVWGFDKNAVDVLQKMKPVDEFLNHRYAILLENGGYMPEAETDVSKGAIDSVTNRVAGFICKSVFSEHSNCITGIVAVEKDHRKRYDTTFLISAGWDRKILIWDLEKLCLHDVFHNTADLNGSTSYPELPADGIIMDLTYSPERDEFAYAASDKLVYIRQFSDKCSNMKLTGILQGHEADVTQVKWNGVLSKWVTGSDDGSIRIWSDDGIQCEQYISTHGTITALCIDQTNGCIALGVQDRIRVYDPDTRKFVQTNVGHSDSVRSIIHVPERGQYISSSWDTTVRIWNAYKKKVK</sequence>
<dbReference type="SMART" id="SM00320">
    <property type="entry name" value="WD40"/>
    <property type="match status" value="6"/>
</dbReference>
<dbReference type="InterPro" id="IPR001680">
    <property type="entry name" value="WD40_rpt"/>
</dbReference>
<evidence type="ECO:0000313" key="4">
    <source>
        <dbReference type="Proteomes" id="UP001152795"/>
    </source>
</evidence>
<comment type="caution">
    <text evidence="3">The sequence shown here is derived from an EMBL/GenBank/DDBJ whole genome shotgun (WGS) entry which is preliminary data.</text>
</comment>
<dbReference type="EMBL" id="CACRXK020009978">
    <property type="protein sequence ID" value="CAB4018378.1"/>
    <property type="molecule type" value="Genomic_DNA"/>
</dbReference>
<protein>
    <submittedName>
        <fullName evidence="3">Vegetative incompatibility HET-E-1</fullName>
    </submittedName>
</protein>
<dbReference type="PANTHER" id="PTHR19848">
    <property type="entry name" value="WD40 REPEAT PROTEIN"/>
    <property type="match status" value="1"/>
</dbReference>
<dbReference type="Gene3D" id="2.130.10.10">
    <property type="entry name" value="YVTN repeat-like/Quinoprotein amine dehydrogenase"/>
    <property type="match status" value="2"/>
</dbReference>
<dbReference type="PROSITE" id="PS50082">
    <property type="entry name" value="WD_REPEATS_2"/>
    <property type="match status" value="2"/>
</dbReference>
<proteinExistence type="predicted"/>